<dbReference type="PROSITE" id="PS00893">
    <property type="entry name" value="NUDIX_BOX"/>
    <property type="match status" value="1"/>
</dbReference>
<dbReference type="PROSITE" id="PS51462">
    <property type="entry name" value="NUDIX"/>
    <property type="match status" value="1"/>
</dbReference>
<evidence type="ECO:0000256" key="2">
    <source>
        <dbReference type="ARBA" id="ARBA00022801"/>
    </source>
</evidence>
<comment type="caution">
    <text evidence="5">The sequence shown here is derived from an EMBL/GenBank/DDBJ whole genome shotgun (WGS) entry which is preliminary data.</text>
</comment>
<name>A0A1C1YWD2_9HYPH</name>
<dbReference type="CDD" id="cd04673">
    <property type="entry name" value="NUDIX_ADPRase"/>
    <property type="match status" value="1"/>
</dbReference>
<dbReference type="RefSeq" id="WP_066177896.1">
    <property type="nucleotide sequence ID" value="NZ_LQZT01000012.1"/>
</dbReference>
<dbReference type="Gene3D" id="3.90.79.10">
    <property type="entry name" value="Nucleoside Triphosphate Pyrophosphohydrolase"/>
    <property type="match status" value="1"/>
</dbReference>
<dbReference type="InterPro" id="IPR000086">
    <property type="entry name" value="NUDIX_hydrolase_dom"/>
</dbReference>
<accession>A0A1C1YWD2</accession>
<evidence type="ECO:0000313" key="5">
    <source>
        <dbReference type="EMBL" id="OCW57720.1"/>
    </source>
</evidence>
<dbReference type="Proteomes" id="UP000094795">
    <property type="component" value="Unassembled WGS sequence"/>
</dbReference>
<dbReference type="InterPro" id="IPR020084">
    <property type="entry name" value="NUDIX_hydrolase_CS"/>
</dbReference>
<sequence length="148" mass="15831">MTRTANTPSPQPALAVSVAVERDGRFLLVLRANPPAQHMYAFPGGRVDPGESLEHAALRELEEETGLRASNPRAFARFDLGGSASGGSASQPFLLTVFLADDPGGEAVAHDDAREVGWFSPEEVRSLPVPESMVTCMEMLAQGVDKLR</sequence>
<dbReference type="PRINTS" id="PR00502">
    <property type="entry name" value="NUDIXFAMILY"/>
</dbReference>
<dbReference type="STRING" id="1480615.AWJ14_02635"/>
<organism evidence="5 6">
    <name type="scientific">Hoeflea olei</name>
    <dbReference type="NCBI Taxonomy" id="1480615"/>
    <lineage>
        <taxon>Bacteria</taxon>
        <taxon>Pseudomonadati</taxon>
        <taxon>Pseudomonadota</taxon>
        <taxon>Alphaproteobacteria</taxon>
        <taxon>Hyphomicrobiales</taxon>
        <taxon>Rhizobiaceae</taxon>
        <taxon>Hoeflea</taxon>
    </lineage>
</organism>
<dbReference type="EMBL" id="LQZT01000012">
    <property type="protein sequence ID" value="OCW57720.1"/>
    <property type="molecule type" value="Genomic_DNA"/>
</dbReference>
<dbReference type="PANTHER" id="PTHR43736:SF1">
    <property type="entry name" value="DIHYDRONEOPTERIN TRIPHOSPHATE DIPHOSPHATASE"/>
    <property type="match status" value="1"/>
</dbReference>
<keyword evidence="2 3" id="KW-0378">Hydrolase</keyword>
<evidence type="ECO:0000256" key="1">
    <source>
        <dbReference type="ARBA" id="ARBA00001946"/>
    </source>
</evidence>
<dbReference type="OrthoDB" id="9761969at2"/>
<comment type="similarity">
    <text evidence="3">Belongs to the Nudix hydrolase family.</text>
</comment>
<comment type="cofactor">
    <cofactor evidence="1">
        <name>Mg(2+)</name>
        <dbReference type="ChEBI" id="CHEBI:18420"/>
    </cofactor>
</comment>
<dbReference type="AlphaFoldDB" id="A0A1C1YWD2"/>
<evidence type="ECO:0000256" key="3">
    <source>
        <dbReference type="RuleBase" id="RU003476"/>
    </source>
</evidence>
<dbReference type="GO" id="GO:0016787">
    <property type="term" value="F:hydrolase activity"/>
    <property type="evidence" value="ECO:0007669"/>
    <property type="project" value="UniProtKB-KW"/>
</dbReference>
<protein>
    <submittedName>
        <fullName evidence="5">ADP-ribose pyrophosphatase</fullName>
    </submittedName>
</protein>
<evidence type="ECO:0000259" key="4">
    <source>
        <dbReference type="PROSITE" id="PS51462"/>
    </source>
</evidence>
<proteinExistence type="inferred from homology"/>
<gene>
    <name evidence="5" type="ORF">AWJ14_02635</name>
</gene>
<dbReference type="InterPro" id="IPR020476">
    <property type="entry name" value="Nudix_hydrolase"/>
</dbReference>
<evidence type="ECO:0000313" key="6">
    <source>
        <dbReference type="Proteomes" id="UP000094795"/>
    </source>
</evidence>
<dbReference type="SUPFAM" id="SSF55811">
    <property type="entry name" value="Nudix"/>
    <property type="match status" value="1"/>
</dbReference>
<dbReference type="InterPro" id="IPR015797">
    <property type="entry name" value="NUDIX_hydrolase-like_dom_sf"/>
</dbReference>
<keyword evidence="6" id="KW-1185">Reference proteome</keyword>
<dbReference type="PANTHER" id="PTHR43736">
    <property type="entry name" value="ADP-RIBOSE PYROPHOSPHATASE"/>
    <property type="match status" value="1"/>
</dbReference>
<feature type="domain" description="Nudix hydrolase" evidence="4">
    <location>
        <begin position="11"/>
        <end position="141"/>
    </location>
</feature>
<dbReference type="Pfam" id="PF00293">
    <property type="entry name" value="NUDIX"/>
    <property type="match status" value="1"/>
</dbReference>
<reference evidence="5 6" key="1">
    <citation type="submission" date="2015-12" db="EMBL/GenBank/DDBJ databases">
        <authorList>
            <person name="Shamseldin A."/>
            <person name="Moawad H."/>
            <person name="Abd El-Rahim W.M."/>
            <person name="Sadowsky M.J."/>
        </authorList>
    </citation>
    <scope>NUCLEOTIDE SEQUENCE [LARGE SCALE GENOMIC DNA]</scope>
    <source>
        <strain evidence="5 6">JC234</strain>
    </source>
</reference>